<organism evidence="3 4">
    <name type="scientific">Pseudomonas gregormendelii</name>
    <dbReference type="NCBI Taxonomy" id="1628277"/>
    <lineage>
        <taxon>Bacteria</taxon>
        <taxon>Pseudomonadati</taxon>
        <taxon>Pseudomonadota</taxon>
        <taxon>Gammaproteobacteria</taxon>
        <taxon>Pseudomonadales</taxon>
        <taxon>Pseudomonadaceae</taxon>
        <taxon>Pseudomonas</taxon>
    </lineage>
</organism>
<dbReference type="SUPFAM" id="SSF50494">
    <property type="entry name" value="Trypsin-like serine proteases"/>
    <property type="match status" value="1"/>
</dbReference>
<name>A0ABS3A9A0_9PSED</name>
<proteinExistence type="predicted"/>
<dbReference type="InterPro" id="IPR043504">
    <property type="entry name" value="Peptidase_S1_PA_chymotrypsin"/>
</dbReference>
<evidence type="ECO:0000256" key="1">
    <source>
        <dbReference type="SAM" id="MobiDB-lite"/>
    </source>
</evidence>
<feature type="compositionally biased region" description="Low complexity" evidence="1">
    <location>
        <begin position="582"/>
        <end position="593"/>
    </location>
</feature>
<dbReference type="PROSITE" id="PS50240">
    <property type="entry name" value="TRYPSIN_DOM"/>
    <property type="match status" value="1"/>
</dbReference>
<sequence>MPTTALFSPPFSTTPISLMTAAAGEIFSEPKYGLLQVKNNNSLLEEVISKIGAEGPRLPPYRVMDYVRYFFYLGSGHEPRVTPLPAEQQRVDLYKYPSALIDLERPMLGADEHHKTGAKPNKIAETLVSLEQAKPANKRGALLPRAARSLAGRPVNPDVPEGSFGFDAVTRSSYPGASVWNDPANSTRPANKTHTEPYQFPLLDSQNPSQGERADMQRRGHADRLINDIITHMPNKGYLPQDGDHGPVLALAVQTAGWPANTALALLDSEGSHLATYTKSGNVEGIEHTIHLTRANNGEYLGRSDRSAGVSSQEQLFSLLLAEQPEDSQLGRGGDFRGSETRAGRIVHLREQIALLAEQHRPQLFNAILHASCSQADPGLPEAFKNPFMPFWSRPAASELVRKLHNETPNLSHARLEAFLQTTPLSEGEQRAYLATGSLPAAFTEARTKLEKTVGREQAQDAVDHPRFYNPYADTLTRQIAKQELSRLDRNLTILEPGQRLDLAAANKNDVILRNYGNGHYRAYSPINDEYIDVKQDTDSFFSAIASVLQPHEHRALGMQADTDVAGMRATFGKTSGPQRQATTSGPTTSAPATADVYDYGEGLVNNSAYKVLTNNGTHDHWRGIGRVKTKGGWPCTGTLLDTRSVASDANSPAYVLTAGHCISHTNGEVILNKPTKGVVIFNLFADTRGQRQAYKISKVSYSEVKSRDLALLKLEASLETLIQHGIKPFLLASTLPTEGSNVLNVGAPSGKTLQVAACTSEEGGPVINQPWVWPDMVMNGCTGVAPGSSGSPMLTRNLNTVFALVSVTTEGQGSSDRSESPGSSYGNDVTFLNRCFFDGVFDANAVGCDLAPVFSVTLPRRPLQHAKPTLDEQGNPVYPTWDLSFGIDKDHYRYKTTNDVQACQDPTGYGPALPSRNPYINATIGPEIGMNMLCIVGMSSGSALVDSRTARNALILAAKLHKAGPAPTPELQIKKLGGRYHVNWLSMNNPQIENYLYKLGTPEATDCNDQNGYKAVLVRARAIPEQMLPLTICTITEDIAGQRSVPRGDILQ</sequence>
<evidence type="ECO:0000259" key="2">
    <source>
        <dbReference type="PROSITE" id="PS50240"/>
    </source>
</evidence>
<feature type="region of interest" description="Disordered" evidence="1">
    <location>
        <begin position="176"/>
        <end position="213"/>
    </location>
</feature>
<evidence type="ECO:0000313" key="3">
    <source>
        <dbReference type="EMBL" id="MBN3963810.1"/>
    </source>
</evidence>
<feature type="domain" description="Peptidase S1" evidence="2">
    <location>
        <begin position="604"/>
        <end position="846"/>
    </location>
</feature>
<dbReference type="PROSITE" id="PS00134">
    <property type="entry name" value="TRYPSIN_HIS"/>
    <property type="match status" value="1"/>
</dbReference>
<evidence type="ECO:0000313" key="4">
    <source>
        <dbReference type="Proteomes" id="UP000772591"/>
    </source>
</evidence>
<dbReference type="InterPro" id="IPR009003">
    <property type="entry name" value="Peptidase_S1_PA"/>
</dbReference>
<dbReference type="EMBL" id="JADEVO010000001">
    <property type="protein sequence ID" value="MBN3963810.1"/>
    <property type="molecule type" value="Genomic_DNA"/>
</dbReference>
<dbReference type="InterPro" id="IPR001254">
    <property type="entry name" value="Trypsin_dom"/>
</dbReference>
<feature type="compositionally biased region" description="Polar residues" evidence="1">
    <location>
        <begin position="183"/>
        <end position="192"/>
    </location>
</feature>
<protein>
    <submittedName>
        <fullName evidence="3">Trypsin-like peptidase domain-containing protein</fullName>
    </submittedName>
</protein>
<accession>A0ABS3A9A0</accession>
<dbReference type="InterPro" id="IPR018114">
    <property type="entry name" value="TRYPSIN_HIS"/>
</dbReference>
<dbReference type="Pfam" id="PF13365">
    <property type="entry name" value="Trypsin_2"/>
    <property type="match status" value="1"/>
</dbReference>
<comment type="caution">
    <text evidence="3">The sequence shown here is derived from an EMBL/GenBank/DDBJ whole genome shotgun (WGS) entry which is preliminary data.</text>
</comment>
<gene>
    <name evidence="3" type="ORF">IMW75_00720</name>
</gene>
<keyword evidence="4" id="KW-1185">Reference proteome</keyword>
<dbReference type="RefSeq" id="WP_205891624.1">
    <property type="nucleotide sequence ID" value="NZ_JADEVO010000001.1"/>
</dbReference>
<dbReference type="Proteomes" id="UP000772591">
    <property type="component" value="Unassembled WGS sequence"/>
</dbReference>
<feature type="region of interest" description="Disordered" evidence="1">
    <location>
        <begin position="573"/>
        <end position="593"/>
    </location>
</feature>
<dbReference type="Gene3D" id="2.40.10.10">
    <property type="entry name" value="Trypsin-like serine proteases"/>
    <property type="match status" value="1"/>
</dbReference>
<reference evidence="3 4" key="1">
    <citation type="journal article" date="2021" name="Int. J. Syst. Evol. Microbiol.">
        <title>Pseudomonas piscium sp. nov., Pseudomonas pisciculturae sp. nov., Pseudomonas mucoides sp. nov. and Pseudomonas neuropathica sp. nov. isolated from rainbow trout.</title>
        <authorList>
            <person name="Duman M."/>
            <person name="Mulet M."/>
            <person name="Altun S."/>
            <person name="Saticioglu I.B."/>
            <person name="Gomila M."/>
            <person name="Lalucat J."/>
            <person name="Garcia-Valdes E."/>
        </authorList>
    </citation>
    <scope>NUCLEOTIDE SEQUENCE [LARGE SCALE GENOMIC DNA]</scope>
    <source>
        <strain evidence="3 4">LMG 28632</strain>
    </source>
</reference>